<proteinExistence type="predicted"/>
<organism evidence="2 3">
    <name type="scientific">Pleomorphomonas diazotrophica</name>
    <dbReference type="NCBI Taxonomy" id="1166257"/>
    <lineage>
        <taxon>Bacteria</taxon>
        <taxon>Pseudomonadati</taxon>
        <taxon>Pseudomonadota</taxon>
        <taxon>Alphaproteobacteria</taxon>
        <taxon>Hyphomicrobiales</taxon>
        <taxon>Pleomorphomonadaceae</taxon>
        <taxon>Pleomorphomonas</taxon>
    </lineage>
</organism>
<accession>A0A2N3LTF4</accession>
<dbReference type="PANTHER" id="PTHR30595">
    <property type="entry name" value="GLPR-RELATED TRANSCRIPTIONAL REPRESSOR"/>
    <property type="match status" value="1"/>
</dbReference>
<gene>
    <name evidence="2" type="ORF">CXZ10_17270</name>
</gene>
<evidence type="ECO:0000313" key="2">
    <source>
        <dbReference type="EMBL" id="PKR87877.1"/>
    </source>
</evidence>
<dbReference type="OrthoDB" id="8456725at2"/>
<evidence type="ECO:0000259" key="1">
    <source>
        <dbReference type="Pfam" id="PF04326"/>
    </source>
</evidence>
<evidence type="ECO:0000313" key="3">
    <source>
        <dbReference type="Proteomes" id="UP000233491"/>
    </source>
</evidence>
<sequence>MLLLDMPSKKISKTVTADTAKLLQAGEGDRVDFKRGPDGVSAEDLVAFANAGGGAILAGVDERADDGGAQVGVVVGCDVGDGTILQIANKALGCIPPIAIDVSIENDDDKSFLRINVPSSATKPHCTPKGVYCTRAGRRNRALHPTELLKIFLESEARAFAERFEAAAGRITNELGELEESLESSIQNMADQLGWADSKLGDTESALATIQVYVTRINSETNDIASRLRTMFRQDKRDDPVTERERNKLRGELVDQLLNDRKLLDTLAKGTAAVKIGVEGKAAEELTKEDLQAILMDALKIVTVNAVNR</sequence>
<dbReference type="Proteomes" id="UP000233491">
    <property type="component" value="Unassembled WGS sequence"/>
</dbReference>
<dbReference type="Gene3D" id="3.30.950.30">
    <property type="entry name" value="Schlafen, AAA domain"/>
    <property type="match status" value="1"/>
</dbReference>
<feature type="domain" description="Schlafen AlbA-2" evidence="1">
    <location>
        <begin position="27"/>
        <end position="143"/>
    </location>
</feature>
<dbReference type="Pfam" id="PF04326">
    <property type="entry name" value="SLFN_AlbA_2"/>
    <property type="match status" value="1"/>
</dbReference>
<dbReference type="EMBL" id="PJNW01000015">
    <property type="protein sequence ID" value="PKR87877.1"/>
    <property type="molecule type" value="Genomic_DNA"/>
</dbReference>
<protein>
    <recommendedName>
        <fullName evidence="1">Schlafen AlbA-2 domain-containing protein</fullName>
    </recommendedName>
</protein>
<dbReference type="InterPro" id="IPR007421">
    <property type="entry name" value="Schlafen_AlbA_2_dom"/>
</dbReference>
<dbReference type="PANTHER" id="PTHR30595:SF6">
    <property type="entry name" value="SCHLAFEN ALBA-2 DOMAIN-CONTAINING PROTEIN"/>
    <property type="match status" value="1"/>
</dbReference>
<dbReference type="AlphaFoldDB" id="A0A2N3LTF4"/>
<keyword evidence="3" id="KW-1185">Reference proteome</keyword>
<comment type="caution">
    <text evidence="2">The sequence shown here is derived from an EMBL/GenBank/DDBJ whole genome shotgun (WGS) entry which is preliminary data.</text>
</comment>
<reference evidence="2 3" key="1">
    <citation type="submission" date="2017-12" db="EMBL/GenBank/DDBJ databases">
        <title>Anaerobic carbon monoxide metabolism by Pleomorphomonas carboxyditropha sp. nov., a new mesophilic hydrogenogenic carboxidotroph.</title>
        <authorList>
            <person name="Esquivel-Elizondo S."/>
            <person name="Krajmalnik-Brown R."/>
        </authorList>
    </citation>
    <scope>NUCLEOTIDE SEQUENCE [LARGE SCALE GENOMIC DNA]</scope>
    <source>
        <strain evidence="2 3">R5-392</strain>
    </source>
</reference>
<dbReference type="InterPro" id="IPR038461">
    <property type="entry name" value="Schlafen_AlbA_2_dom_sf"/>
</dbReference>
<name>A0A2N3LTF4_9HYPH</name>